<dbReference type="EMBL" id="PTJC01000006">
    <property type="protein sequence ID" value="PPK85086.1"/>
    <property type="molecule type" value="Genomic_DNA"/>
</dbReference>
<evidence type="ECO:0000313" key="3">
    <source>
        <dbReference type="Proteomes" id="UP000237662"/>
    </source>
</evidence>
<dbReference type="Pfam" id="PF18962">
    <property type="entry name" value="Por_Secre_tail"/>
    <property type="match status" value="1"/>
</dbReference>
<name>A0A2S6I1M7_9BACT</name>
<evidence type="ECO:0000313" key="2">
    <source>
        <dbReference type="EMBL" id="PPK85086.1"/>
    </source>
</evidence>
<protein>
    <submittedName>
        <fullName evidence="2">Putative secreted protein (Por secretion system target)</fullName>
    </submittedName>
</protein>
<dbReference type="Proteomes" id="UP000237662">
    <property type="component" value="Unassembled WGS sequence"/>
</dbReference>
<dbReference type="RefSeq" id="WP_104419604.1">
    <property type="nucleotide sequence ID" value="NZ_PTJC01000006.1"/>
</dbReference>
<comment type="caution">
    <text evidence="2">The sequence shown here is derived from an EMBL/GenBank/DDBJ whole genome shotgun (WGS) entry which is preliminary data.</text>
</comment>
<accession>A0A2S6I1M7</accession>
<reference evidence="2 3" key="1">
    <citation type="submission" date="2018-02" db="EMBL/GenBank/DDBJ databases">
        <title>Genomic Encyclopedia of Archaeal and Bacterial Type Strains, Phase II (KMG-II): from individual species to whole genera.</title>
        <authorList>
            <person name="Goeker M."/>
        </authorList>
    </citation>
    <scope>NUCLEOTIDE SEQUENCE [LARGE SCALE GENOMIC DNA]</scope>
    <source>
        <strain evidence="2 3">DSM 29526</strain>
    </source>
</reference>
<dbReference type="AlphaFoldDB" id="A0A2S6I1M7"/>
<organism evidence="2 3">
    <name type="scientific">Neolewinella xylanilytica</name>
    <dbReference type="NCBI Taxonomy" id="1514080"/>
    <lineage>
        <taxon>Bacteria</taxon>
        <taxon>Pseudomonadati</taxon>
        <taxon>Bacteroidota</taxon>
        <taxon>Saprospiria</taxon>
        <taxon>Saprospirales</taxon>
        <taxon>Lewinellaceae</taxon>
        <taxon>Neolewinella</taxon>
    </lineage>
</organism>
<gene>
    <name evidence="2" type="ORF">CLV84_1977</name>
</gene>
<keyword evidence="3" id="KW-1185">Reference proteome</keyword>
<dbReference type="NCBIfam" id="TIGR04183">
    <property type="entry name" value="Por_Secre_tail"/>
    <property type="match status" value="1"/>
</dbReference>
<sequence length="420" mass="46686">MNALWAGNQILFAGRWLAGLIPAFLRCPDQSVHLKEIFLACYLLSWGFTAFGQADSDTVSIFAYPSATVENLHNDARFKQLLESVPNPDAGVKSMLSRRFPRGNSSEVAVLFELYEDTDVSGAVDWLSADKLFDSLRYNTYEEIYGQPYVPFVVDSANWIQLQGADYLHFHLAGDTLLGDTTYKKMYVAPYYPGQSAPWDMQAPYAVGPPSLLALLREDTTERKVYGRLSDYIRPDPEALSEELLIHDFSARPLDTVFGLFGLPDGVVRGRTRLDTFGRDRSVFWFDNGIAMEGVGSPIFGPLRVTGYFTQEGYHSLIAYCVGSFSVCGIDRTTSTGEVPSTLPLLIYPNPAVGDIFIDHPPFPAGQEIRVGLFDAWGRQLSDEEFRSGPISIPISHLPNGIYTVRLTGRGWVAAGQFIR</sequence>
<feature type="domain" description="Secretion system C-terminal sorting" evidence="1">
    <location>
        <begin position="347"/>
        <end position="409"/>
    </location>
</feature>
<evidence type="ECO:0000259" key="1">
    <source>
        <dbReference type="Pfam" id="PF18962"/>
    </source>
</evidence>
<dbReference type="OrthoDB" id="9806701at2"/>
<dbReference type="InterPro" id="IPR026444">
    <property type="entry name" value="Secre_tail"/>
</dbReference>
<proteinExistence type="predicted"/>